<sequence>MKENCDVVATSVIVALVATMLSSLIPLKTYKGRHGKLDDESHGEMDQKPKNEIRKRTKTKEQEVEKLKF</sequence>
<proteinExistence type="predicted"/>
<feature type="compositionally biased region" description="Basic and acidic residues" evidence="1">
    <location>
        <begin position="35"/>
        <end position="69"/>
    </location>
</feature>
<accession>G7KYI6</accession>
<keyword evidence="2" id="KW-0472">Membrane</keyword>
<keyword evidence="2" id="KW-1133">Transmembrane helix</keyword>
<organism evidence="3 5">
    <name type="scientific">Medicago truncatula</name>
    <name type="common">Barrel medic</name>
    <name type="synonym">Medicago tribuloides</name>
    <dbReference type="NCBI Taxonomy" id="3880"/>
    <lineage>
        <taxon>Eukaryota</taxon>
        <taxon>Viridiplantae</taxon>
        <taxon>Streptophyta</taxon>
        <taxon>Embryophyta</taxon>
        <taxon>Tracheophyta</taxon>
        <taxon>Spermatophyta</taxon>
        <taxon>Magnoliopsida</taxon>
        <taxon>eudicotyledons</taxon>
        <taxon>Gunneridae</taxon>
        <taxon>Pentapetalae</taxon>
        <taxon>rosids</taxon>
        <taxon>fabids</taxon>
        <taxon>Fabales</taxon>
        <taxon>Fabaceae</taxon>
        <taxon>Papilionoideae</taxon>
        <taxon>50 kb inversion clade</taxon>
        <taxon>NPAAA clade</taxon>
        <taxon>Hologalegina</taxon>
        <taxon>IRL clade</taxon>
        <taxon>Trifolieae</taxon>
        <taxon>Medicago</taxon>
    </lineage>
</organism>
<keyword evidence="5" id="KW-1185">Reference proteome</keyword>
<name>G7KYI6_MEDTR</name>
<keyword evidence="2 3" id="KW-0812">Transmembrane</keyword>
<evidence type="ECO:0000313" key="5">
    <source>
        <dbReference type="Proteomes" id="UP000002051"/>
    </source>
</evidence>
<dbReference type="Proteomes" id="UP000002051">
    <property type="component" value="Unassembled WGS sequence"/>
</dbReference>
<dbReference type="PaxDb" id="3880-AES81647"/>
<evidence type="ECO:0000313" key="4">
    <source>
        <dbReference type="EnsemblPlants" id="AES81647"/>
    </source>
</evidence>
<protein>
    <submittedName>
        <fullName evidence="3">Transmembrane protein, putative</fullName>
    </submittedName>
</protein>
<evidence type="ECO:0000256" key="1">
    <source>
        <dbReference type="SAM" id="MobiDB-lite"/>
    </source>
</evidence>
<feature type="transmembrane region" description="Helical" evidence="2">
    <location>
        <begin position="6"/>
        <end position="27"/>
    </location>
</feature>
<dbReference type="HOGENOM" id="CLU_2779734_0_0_1"/>
<dbReference type="EMBL" id="CM001223">
    <property type="protein sequence ID" value="AES81647.1"/>
    <property type="molecule type" value="Genomic_DNA"/>
</dbReference>
<dbReference type="AlphaFoldDB" id="G7KYI6"/>
<feature type="region of interest" description="Disordered" evidence="1">
    <location>
        <begin position="32"/>
        <end position="69"/>
    </location>
</feature>
<evidence type="ECO:0000313" key="3">
    <source>
        <dbReference type="EMBL" id="AES81647.1"/>
    </source>
</evidence>
<reference evidence="4" key="3">
    <citation type="submission" date="2015-04" db="UniProtKB">
        <authorList>
            <consortium name="EnsemblPlants"/>
        </authorList>
    </citation>
    <scope>IDENTIFICATION</scope>
    <source>
        <strain evidence="4">cv. Jemalong A17</strain>
    </source>
</reference>
<gene>
    <name evidence="3" type="ordered locus">MTR_7g099070</name>
</gene>
<reference evidence="3 5" key="1">
    <citation type="journal article" date="2011" name="Nature">
        <title>The Medicago genome provides insight into the evolution of rhizobial symbioses.</title>
        <authorList>
            <person name="Young N.D."/>
            <person name="Debelle F."/>
            <person name="Oldroyd G.E."/>
            <person name="Geurts R."/>
            <person name="Cannon S.B."/>
            <person name="Udvardi M.K."/>
            <person name="Benedito V.A."/>
            <person name="Mayer K.F."/>
            <person name="Gouzy J."/>
            <person name="Schoof H."/>
            <person name="Van de Peer Y."/>
            <person name="Proost S."/>
            <person name="Cook D.R."/>
            <person name="Meyers B.C."/>
            <person name="Spannagl M."/>
            <person name="Cheung F."/>
            <person name="De Mita S."/>
            <person name="Krishnakumar V."/>
            <person name="Gundlach H."/>
            <person name="Zhou S."/>
            <person name="Mudge J."/>
            <person name="Bharti A.K."/>
            <person name="Murray J.D."/>
            <person name="Naoumkina M.A."/>
            <person name="Rosen B."/>
            <person name="Silverstein K.A."/>
            <person name="Tang H."/>
            <person name="Rombauts S."/>
            <person name="Zhao P.X."/>
            <person name="Zhou P."/>
            <person name="Barbe V."/>
            <person name="Bardou P."/>
            <person name="Bechner M."/>
            <person name="Bellec A."/>
            <person name="Berger A."/>
            <person name="Berges H."/>
            <person name="Bidwell S."/>
            <person name="Bisseling T."/>
            <person name="Choisne N."/>
            <person name="Couloux A."/>
            <person name="Denny R."/>
            <person name="Deshpande S."/>
            <person name="Dai X."/>
            <person name="Doyle J.J."/>
            <person name="Dudez A.M."/>
            <person name="Farmer A.D."/>
            <person name="Fouteau S."/>
            <person name="Franken C."/>
            <person name="Gibelin C."/>
            <person name="Gish J."/>
            <person name="Goldstein S."/>
            <person name="Gonzalez A.J."/>
            <person name="Green P.J."/>
            <person name="Hallab A."/>
            <person name="Hartog M."/>
            <person name="Hua A."/>
            <person name="Humphray S.J."/>
            <person name="Jeong D.H."/>
            <person name="Jing Y."/>
            <person name="Jocker A."/>
            <person name="Kenton S.M."/>
            <person name="Kim D.J."/>
            <person name="Klee K."/>
            <person name="Lai H."/>
            <person name="Lang C."/>
            <person name="Lin S."/>
            <person name="Macmil S.L."/>
            <person name="Magdelenat G."/>
            <person name="Matthews L."/>
            <person name="McCorrison J."/>
            <person name="Monaghan E.L."/>
            <person name="Mun J.H."/>
            <person name="Najar F.Z."/>
            <person name="Nicholson C."/>
            <person name="Noirot C."/>
            <person name="O'Bleness M."/>
            <person name="Paule C.R."/>
            <person name="Poulain J."/>
            <person name="Prion F."/>
            <person name="Qin B."/>
            <person name="Qu C."/>
            <person name="Retzel E.F."/>
            <person name="Riddle C."/>
            <person name="Sallet E."/>
            <person name="Samain S."/>
            <person name="Samson N."/>
            <person name="Sanders I."/>
            <person name="Saurat O."/>
            <person name="Scarpelli C."/>
            <person name="Schiex T."/>
            <person name="Segurens B."/>
            <person name="Severin A.J."/>
            <person name="Sherrier D.J."/>
            <person name="Shi R."/>
            <person name="Sims S."/>
            <person name="Singer S.R."/>
            <person name="Sinharoy S."/>
            <person name="Sterck L."/>
            <person name="Viollet A."/>
            <person name="Wang B.B."/>
            <person name="Wang K."/>
            <person name="Wang M."/>
            <person name="Wang X."/>
            <person name="Warfsmann J."/>
            <person name="Weissenbach J."/>
            <person name="White D.D."/>
            <person name="White J.D."/>
            <person name="Wiley G.B."/>
            <person name="Wincker P."/>
            <person name="Xing Y."/>
            <person name="Yang L."/>
            <person name="Yao Z."/>
            <person name="Ying F."/>
            <person name="Zhai J."/>
            <person name="Zhou L."/>
            <person name="Zuber A."/>
            <person name="Denarie J."/>
            <person name="Dixon R.A."/>
            <person name="May G.D."/>
            <person name="Schwartz D.C."/>
            <person name="Rogers J."/>
            <person name="Quetier F."/>
            <person name="Town C.D."/>
            <person name="Roe B.A."/>
        </authorList>
    </citation>
    <scope>NUCLEOTIDE SEQUENCE [LARGE SCALE GENOMIC DNA]</scope>
    <source>
        <strain evidence="3">A17</strain>
        <strain evidence="4 5">cv. Jemalong A17</strain>
    </source>
</reference>
<reference evidence="3 5" key="2">
    <citation type="journal article" date="2014" name="BMC Genomics">
        <title>An improved genome release (version Mt4.0) for the model legume Medicago truncatula.</title>
        <authorList>
            <person name="Tang H."/>
            <person name="Krishnakumar V."/>
            <person name="Bidwell S."/>
            <person name="Rosen B."/>
            <person name="Chan A."/>
            <person name="Zhou S."/>
            <person name="Gentzbittel L."/>
            <person name="Childs K.L."/>
            <person name="Yandell M."/>
            <person name="Gundlach H."/>
            <person name="Mayer K.F."/>
            <person name="Schwartz D.C."/>
            <person name="Town C.D."/>
        </authorList>
    </citation>
    <scope>GENOME REANNOTATION</scope>
    <source>
        <strain evidence="4 5">cv. Jemalong A17</strain>
    </source>
</reference>
<dbReference type="EnsemblPlants" id="AES81647">
    <property type="protein sequence ID" value="AES81647"/>
    <property type="gene ID" value="MTR_7g099070"/>
</dbReference>
<evidence type="ECO:0000256" key="2">
    <source>
        <dbReference type="SAM" id="Phobius"/>
    </source>
</evidence>